<name>A0AAW7Z2D7_9ALTE</name>
<dbReference type="GeneID" id="83257332"/>
<dbReference type="RefSeq" id="WP_057794665.1">
    <property type="nucleotide sequence ID" value="NZ_CAXIBE010000024.1"/>
</dbReference>
<proteinExistence type="predicted"/>
<dbReference type="EMBL" id="JAUOQI010000005">
    <property type="protein sequence ID" value="MDO6577467.1"/>
    <property type="molecule type" value="Genomic_DNA"/>
</dbReference>
<accession>A0AAW7Z2D7</accession>
<evidence type="ECO:0000313" key="1">
    <source>
        <dbReference type="EMBL" id="AMJ72923.1"/>
    </source>
</evidence>
<dbReference type="KEGG" id="asq:AVL57_02390"/>
<sequence length="256" mass="29638">MAKIYQQPINESIELDELIDLLRSFDTKIFDDNHIEESILALKKLYNNRRFLTLHLNSLLKDFTKEDKNFYTFQVFMIAQEKYFNVRAPIWMPASGLASDKAFIYDIPHDHNFNLITLGYLGDGYKTDIYQYDVNSIEGISGESVPIYGHEQYQLKPGNVLHMGINSDIHTQIPPNDLSISVNIMQTKTLSDKQFIFDIKNNRILRKINGERDQALLDLAETLGDENTTDIIEHLKSKQILRPSQERLTRQSPSVL</sequence>
<dbReference type="EMBL" id="CP013926">
    <property type="protein sequence ID" value="AMJ72923.1"/>
    <property type="molecule type" value="Genomic_DNA"/>
</dbReference>
<organism evidence="2 4">
    <name type="scientific">Alteromonas stellipolaris</name>
    <dbReference type="NCBI Taxonomy" id="233316"/>
    <lineage>
        <taxon>Bacteria</taxon>
        <taxon>Pseudomonadati</taxon>
        <taxon>Pseudomonadota</taxon>
        <taxon>Gammaproteobacteria</taxon>
        <taxon>Alteromonadales</taxon>
        <taxon>Alteromonadaceae</taxon>
        <taxon>Alteromonas/Salinimonas group</taxon>
        <taxon>Alteromonas</taxon>
    </lineage>
</organism>
<evidence type="ECO:0000313" key="3">
    <source>
        <dbReference type="Proteomes" id="UP000056750"/>
    </source>
</evidence>
<evidence type="ECO:0000313" key="2">
    <source>
        <dbReference type="EMBL" id="MDO6577467.1"/>
    </source>
</evidence>
<dbReference type="Proteomes" id="UP000056750">
    <property type="component" value="Chromosome"/>
</dbReference>
<protein>
    <recommendedName>
        <fullName evidence="5">ISXo8 transposase</fullName>
    </recommendedName>
</protein>
<evidence type="ECO:0008006" key="5">
    <source>
        <dbReference type="Google" id="ProtNLM"/>
    </source>
</evidence>
<gene>
    <name evidence="1" type="ORF">AVL57_02390</name>
    <name evidence="2" type="ORF">Q4527_08685</name>
</gene>
<dbReference type="AlphaFoldDB" id="A0AAW7Z2D7"/>
<reference evidence="1 3" key="1">
    <citation type="submission" date="2015-12" db="EMBL/GenBank/DDBJ databases">
        <title>Intraspecies pangenome expansion in the marine bacterium Alteromonas.</title>
        <authorList>
            <person name="Lopez-Perez M."/>
            <person name="Rodriguez-Valera F."/>
        </authorList>
    </citation>
    <scope>NUCLEOTIDE SEQUENCE [LARGE SCALE GENOMIC DNA]</scope>
    <source>
        <strain evidence="1 3">LMG 21861</strain>
    </source>
</reference>
<evidence type="ECO:0000313" key="4">
    <source>
        <dbReference type="Proteomes" id="UP001170717"/>
    </source>
</evidence>
<reference evidence="2" key="2">
    <citation type="submission" date="2023-07" db="EMBL/GenBank/DDBJ databases">
        <title>Genome content predicts the carbon catabolic preferences of heterotrophic bacteria.</title>
        <authorList>
            <person name="Gralka M."/>
        </authorList>
    </citation>
    <scope>NUCLEOTIDE SEQUENCE</scope>
    <source>
        <strain evidence="2">F2M12</strain>
    </source>
</reference>
<dbReference type="Proteomes" id="UP001170717">
    <property type="component" value="Unassembled WGS sequence"/>
</dbReference>
<keyword evidence="3" id="KW-1185">Reference proteome</keyword>